<dbReference type="OrthoDB" id="21470at2759"/>
<organism evidence="4">
    <name type="scientific">Micromonas pusilla (strain CCMP1545)</name>
    <name type="common">Picoplanktonic green alga</name>
    <dbReference type="NCBI Taxonomy" id="564608"/>
    <lineage>
        <taxon>Eukaryota</taxon>
        <taxon>Viridiplantae</taxon>
        <taxon>Chlorophyta</taxon>
        <taxon>Mamiellophyceae</taxon>
        <taxon>Mamiellales</taxon>
        <taxon>Mamiellaceae</taxon>
        <taxon>Micromonas</taxon>
    </lineage>
</organism>
<dbReference type="Proteomes" id="UP000001876">
    <property type="component" value="Unassembled WGS sequence"/>
</dbReference>
<dbReference type="GO" id="GO:0003676">
    <property type="term" value="F:nucleic acid binding"/>
    <property type="evidence" value="ECO:0007669"/>
    <property type="project" value="InterPro"/>
</dbReference>
<feature type="domain" description="G-patch" evidence="2">
    <location>
        <begin position="438"/>
        <end position="484"/>
    </location>
</feature>
<dbReference type="OMA" id="MGAFEAH"/>
<feature type="compositionally biased region" description="Acidic residues" evidence="1">
    <location>
        <begin position="57"/>
        <end position="75"/>
    </location>
</feature>
<gene>
    <name evidence="3" type="ORF">MICPUCDRAFT_58415</name>
</gene>
<dbReference type="PROSITE" id="PS50174">
    <property type="entry name" value="G_PATCH"/>
    <property type="match status" value="1"/>
</dbReference>
<keyword evidence="4" id="KW-1185">Reference proteome</keyword>
<evidence type="ECO:0000313" key="4">
    <source>
        <dbReference type="Proteomes" id="UP000001876"/>
    </source>
</evidence>
<dbReference type="PANTHER" id="PTHR47423">
    <property type="entry name" value="G-PATCH DOMAIN CONTAINING PROTEIN"/>
    <property type="match status" value="1"/>
</dbReference>
<dbReference type="AlphaFoldDB" id="C1MSA9"/>
<feature type="compositionally biased region" description="Low complexity" evidence="1">
    <location>
        <begin position="251"/>
        <end position="269"/>
    </location>
</feature>
<dbReference type="SMART" id="SM00443">
    <property type="entry name" value="G_patch"/>
    <property type="match status" value="1"/>
</dbReference>
<dbReference type="GeneID" id="9684459"/>
<feature type="compositionally biased region" description="Low complexity" evidence="1">
    <location>
        <begin position="41"/>
        <end position="56"/>
    </location>
</feature>
<feature type="compositionally biased region" description="Basic residues" evidence="1">
    <location>
        <begin position="296"/>
        <end position="306"/>
    </location>
</feature>
<dbReference type="RefSeq" id="XP_003058649.1">
    <property type="nucleotide sequence ID" value="XM_003058603.1"/>
</dbReference>
<protein>
    <submittedName>
        <fullName evidence="3">Predicted protein</fullName>
    </submittedName>
</protein>
<accession>C1MSA9</accession>
<evidence type="ECO:0000259" key="2">
    <source>
        <dbReference type="PROSITE" id="PS50174"/>
    </source>
</evidence>
<feature type="compositionally biased region" description="Low complexity" evidence="1">
    <location>
        <begin position="201"/>
        <end position="210"/>
    </location>
</feature>
<dbReference type="eggNOG" id="KOG2184">
    <property type="taxonomic scope" value="Eukaryota"/>
</dbReference>
<dbReference type="KEGG" id="mpp:MICPUCDRAFT_58415"/>
<name>C1MSA9_MICPC</name>
<feature type="compositionally biased region" description="Acidic residues" evidence="1">
    <location>
        <begin position="17"/>
        <end position="31"/>
    </location>
</feature>
<proteinExistence type="predicted"/>
<dbReference type="InterPro" id="IPR000467">
    <property type="entry name" value="G_patch_dom"/>
</dbReference>
<reference evidence="3 4" key="1">
    <citation type="journal article" date="2009" name="Science">
        <title>Green evolution and dynamic adaptations revealed by genomes of the marine picoeukaryotes Micromonas.</title>
        <authorList>
            <person name="Worden A.Z."/>
            <person name="Lee J.H."/>
            <person name="Mock T."/>
            <person name="Rouze P."/>
            <person name="Simmons M.P."/>
            <person name="Aerts A.L."/>
            <person name="Allen A.E."/>
            <person name="Cuvelier M.L."/>
            <person name="Derelle E."/>
            <person name="Everett M.V."/>
            <person name="Foulon E."/>
            <person name="Grimwood J."/>
            <person name="Gundlach H."/>
            <person name="Henrissat B."/>
            <person name="Napoli C."/>
            <person name="McDonald S.M."/>
            <person name="Parker M.S."/>
            <person name="Rombauts S."/>
            <person name="Salamov A."/>
            <person name="Von Dassow P."/>
            <person name="Badger J.H."/>
            <person name="Coutinho P.M."/>
            <person name="Demir E."/>
            <person name="Dubchak I."/>
            <person name="Gentemann C."/>
            <person name="Eikrem W."/>
            <person name="Gready J.E."/>
            <person name="John U."/>
            <person name="Lanier W."/>
            <person name="Lindquist E.A."/>
            <person name="Lucas S."/>
            <person name="Mayer K.F."/>
            <person name="Moreau H."/>
            <person name="Not F."/>
            <person name="Otillar R."/>
            <person name="Panaud O."/>
            <person name="Pangilinan J."/>
            <person name="Paulsen I."/>
            <person name="Piegu B."/>
            <person name="Poliakov A."/>
            <person name="Robbens S."/>
            <person name="Schmutz J."/>
            <person name="Toulza E."/>
            <person name="Wyss T."/>
            <person name="Zelensky A."/>
            <person name="Zhou K."/>
            <person name="Armbrust E.V."/>
            <person name="Bhattacharya D."/>
            <person name="Goodenough U.W."/>
            <person name="Van de Peer Y."/>
            <person name="Grigoriev I.V."/>
        </authorList>
    </citation>
    <scope>NUCLEOTIDE SEQUENCE [LARGE SCALE GENOMIC DNA]</scope>
    <source>
        <strain evidence="3 4">CCMP1545</strain>
    </source>
</reference>
<dbReference type="Pfam" id="PF01585">
    <property type="entry name" value="G-patch"/>
    <property type="match status" value="1"/>
</dbReference>
<evidence type="ECO:0000256" key="1">
    <source>
        <dbReference type="SAM" id="MobiDB-lite"/>
    </source>
</evidence>
<dbReference type="PANTHER" id="PTHR47423:SF2">
    <property type="entry name" value="PROTEIN SQS1"/>
    <property type="match status" value="1"/>
</dbReference>
<dbReference type="EMBL" id="GG663739">
    <property type="protein sequence ID" value="EEH57104.1"/>
    <property type="molecule type" value="Genomic_DNA"/>
</dbReference>
<sequence length="486" mass="50414">MAAVDDYLNDLNRAASEEEESEEEEEDEEKVEVDARGPRRASNADASSSSSSSSSAETDDDDDDDATDDDDDDDAPTSVDNAWAWSTGGVGQTAVPRASAAAAKKKTILLPGEKRSLKKRHVAETRAARSAKKNGFTPEDVRVALERMLASGAREWRPPVNGGTCGAREARAIDALARCYPGLSTEIATTAASGRKKRASVVVRNRNVNGGEEDGEEDGERARGGGGGGGGGGGEIEDAADDDEEAEEPAPRAGPAIPPDASARAAALAAPPPTRDAFLSDPARLAKVDKALGRGRGGRGGRHHDGRARAPPPGTTGKRGEGKYNAPASARRGRTTTTTRTTPPAEIDFTRAGVLDDDDDVEGVDATTSAVRSPAAATRLKGGMASMRTLLGASLRPPFAFNTRPWRLSTPTVAFQLQRGDASEDPDPAAFGAFEKHTTGYGGRMMAKMGFTPGGGLGKNGDGVRTPVAATARAKNLGLGAEGAER</sequence>
<feature type="compositionally biased region" description="Acidic residues" evidence="1">
    <location>
        <begin position="235"/>
        <end position="248"/>
    </location>
</feature>
<feature type="region of interest" description="Disordered" evidence="1">
    <location>
        <begin position="190"/>
        <end position="360"/>
    </location>
</feature>
<evidence type="ECO:0000313" key="3">
    <source>
        <dbReference type="EMBL" id="EEH57104.1"/>
    </source>
</evidence>
<feature type="region of interest" description="Disordered" evidence="1">
    <location>
        <begin position="1"/>
        <end position="135"/>
    </location>
</feature>
<feature type="compositionally biased region" description="Gly residues" evidence="1">
    <location>
        <begin position="224"/>
        <end position="234"/>
    </location>
</feature>
<dbReference type="STRING" id="564608.C1MSA9"/>